<proteinExistence type="predicted"/>
<name>A0ACC2P9N3_9HYME</name>
<protein>
    <submittedName>
        <fullName evidence="1">Uncharacterized protein</fullName>
    </submittedName>
</protein>
<reference evidence="1" key="1">
    <citation type="submission" date="2023-04" db="EMBL/GenBank/DDBJ databases">
        <title>A chromosome-level genome assembly of the parasitoid wasp Eretmocerus hayati.</title>
        <authorList>
            <person name="Zhong Y."/>
            <person name="Liu S."/>
            <person name="Liu Y."/>
        </authorList>
    </citation>
    <scope>NUCLEOTIDE SEQUENCE</scope>
    <source>
        <strain evidence="1">ZJU_SS_LIU_2023</strain>
    </source>
</reference>
<keyword evidence="2" id="KW-1185">Reference proteome</keyword>
<organism evidence="1 2">
    <name type="scientific">Eretmocerus hayati</name>
    <dbReference type="NCBI Taxonomy" id="131215"/>
    <lineage>
        <taxon>Eukaryota</taxon>
        <taxon>Metazoa</taxon>
        <taxon>Ecdysozoa</taxon>
        <taxon>Arthropoda</taxon>
        <taxon>Hexapoda</taxon>
        <taxon>Insecta</taxon>
        <taxon>Pterygota</taxon>
        <taxon>Neoptera</taxon>
        <taxon>Endopterygota</taxon>
        <taxon>Hymenoptera</taxon>
        <taxon>Apocrita</taxon>
        <taxon>Proctotrupomorpha</taxon>
        <taxon>Chalcidoidea</taxon>
        <taxon>Aphelinidae</taxon>
        <taxon>Aphelininae</taxon>
        <taxon>Eretmocerus</taxon>
    </lineage>
</organism>
<accession>A0ACC2P9N3</accession>
<evidence type="ECO:0000313" key="1">
    <source>
        <dbReference type="EMBL" id="KAJ8680153.1"/>
    </source>
</evidence>
<dbReference type="Proteomes" id="UP001239111">
    <property type="component" value="Chromosome 2"/>
</dbReference>
<gene>
    <name evidence="1" type="ORF">QAD02_015940</name>
</gene>
<dbReference type="EMBL" id="CM056742">
    <property type="protein sequence ID" value="KAJ8680153.1"/>
    <property type="molecule type" value="Genomic_DNA"/>
</dbReference>
<evidence type="ECO:0000313" key="2">
    <source>
        <dbReference type="Proteomes" id="UP001239111"/>
    </source>
</evidence>
<sequence>MYECTFRGQNLYFDWPSHNELRDAIRGKKTDLVRQLINNGAQVNIRTPCSEYFNYSYHSPLHLAVIARSLEITKILLDNGADICDESYGRDSPLTLAAKTNNNAIIDLILSYDIRHYRNADGLSHFHIACMRNRTDVVQKLILSNQGKSINEAVYYDSVMYPRYTALHFAVHFGCVETVDLLLRAGADITAKDLRKSTALHLAHLQRHEEIIDLILASHIYEYTNPKDAQGLSHFHIACTRDNVLVVEHFVKLGININEQVRVDDEMLIGRYAQWNAVIFAMFYECPHVLEYLLRSSRIQLHIPECFSQYLASAFITQNNRIYDLITKTKKSRSHRNFEGHGKLSKLHIACIRNNIEALNRLLNPENIDVNNLNVNAPTKTGSTPLHLAAKYNSEDAVEFLLRNGANPMLQDSRGRTPLHIAFERRNTIVVDKIAKRLTVCSQNLIDDTGLSLFHMLCTTYDGEDGIRNLISSGIDINTPVGENSFCWAGFTPIHFAVEFQVGGIVEFLLKYNPDIYILNKMNSMPLDICVEKLFASRNSSDRRQVASAIFLLIFGFIPFENRWQYNRKMNGLHALCMHREIDRLEGFVSNHPEKINRIIDYPLSRSYHKCTPLHLSIQEQKYAEAKMLLEKGANPLMVNQKGQTALEQVCYNSNQVSDIESLFLNATVIVTQKLSHFHIACALALLNVVKLLDHVPDPNLKMGFVNCLNDRGQTPLHSLFAQNHNERNLEEIAEILVRNGADINARDFELQTPLHHTYDMKIDILQFFVNSGAHVNDQNLYGETILHKILHNYKMFYIDYDYPSPVSAASYDLQSKMILLLESGSDINVIDERGETYLAMMSNLNLSDNLFSLRDCAIVLLKHVKKLSFIGFSICQTNKRAYVLILQKFDGIFDEASFLNACKSELELMRSTSVDNLTTVHDILLKNVNGMTSHCEDIEIQAIINSSAFIEKFPIYGSVIRLQIKRGSVRRPLLRRCVKAIKNVIGKPLPLVCIDMILQELSNTDLNNLISS</sequence>
<comment type="caution">
    <text evidence="1">The sequence shown here is derived from an EMBL/GenBank/DDBJ whole genome shotgun (WGS) entry which is preliminary data.</text>
</comment>